<evidence type="ECO:0000313" key="4">
    <source>
        <dbReference type="Proteomes" id="UP000315540"/>
    </source>
</evidence>
<evidence type="ECO:0000313" key="3">
    <source>
        <dbReference type="EMBL" id="TPN85095.1"/>
    </source>
</evidence>
<dbReference type="AlphaFoldDB" id="A0A504J933"/>
<accession>A0A504J933</accession>
<feature type="signal peptide" evidence="2">
    <location>
        <begin position="1"/>
        <end position="18"/>
    </location>
</feature>
<name>A0A504J933_9FLAO</name>
<evidence type="ECO:0000256" key="1">
    <source>
        <dbReference type="SAM" id="Coils"/>
    </source>
</evidence>
<evidence type="ECO:0000256" key="2">
    <source>
        <dbReference type="SAM" id="SignalP"/>
    </source>
</evidence>
<dbReference type="OrthoDB" id="675330at2"/>
<comment type="caution">
    <text evidence="3">The sequence shown here is derived from an EMBL/GenBank/DDBJ whole genome shotgun (WGS) entry which is preliminary data.</text>
</comment>
<gene>
    <name evidence="3" type="ORF">FHK87_13775</name>
</gene>
<dbReference type="RefSeq" id="WP_140593981.1">
    <property type="nucleotide sequence ID" value="NZ_VFWZ01000004.1"/>
</dbReference>
<protein>
    <submittedName>
        <fullName evidence="3">Sensor of ECF-type sigma factor</fullName>
    </submittedName>
</protein>
<keyword evidence="4" id="KW-1185">Reference proteome</keyword>
<dbReference type="Proteomes" id="UP000315540">
    <property type="component" value="Unassembled WGS sequence"/>
</dbReference>
<feature type="coiled-coil region" evidence="1">
    <location>
        <begin position="52"/>
        <end position="108"/>
    </location>
</feature>
<sequence length="147" mass="17613">MKKILLLICFLLYINVNAQSSSKERIRAFRVAHITESLDLSSKKAQEFWPVYNEYEEKVSKLKSRERKLIRALRKPKDNSDELTEKDAEGYLRKYLEAEEQRVEARKKLITDLRKIMSNKKILKLIKAEADFNKKILDKIREQRRRD</sequence>
<reference evidence="3 4" key="1">
    <citation type="submission" date="2019-06" db="EMBL/GenBank/DDBJ databases">
        <authorList>
            <person name="Meng X."/>
        </authorList>
    </citation>
    <scope>NUCLEOTIDE SEQUENCE [LARGE SCALE GENOMIC DNA]</scope>
    <source>
        <strain evidence="3 4">M625</strain>
    </source>
</reference>
<keyword evidence="2" id="KW-0732">Signal</keyword>
<proteinExistence type="predicted"/>
<feature type="chain" id="PRO_5021431470" evidence="2">
    <location>
        <begin position="19"/>
        <end position="147"/>
    </location>
</feature>
<dbReference type="EMBL" id="VFWZ01000004">
    <property type="protein sequence ID" value="TPN85095.1"/>
    <property type="molecule type" value="Genomic_DNA"/>
</dbReference>
<organism evidence="3 4">
    <name type="scientific">Aquimarina algicola</name>
    <dbReference type="NCBI Taxonomy" id="2589995"/>
    <lineage>
        <taxon>Bacteria</taxon>
        <taxon>Pseudomonadati</taxon>
        <taxon>Bacteroidota</taxon>
        <taxon>Flavobacteriia</taxon>
        <taxon>Flavobacteriales</taxon>
        <taxon>Flavobacteriaceae</taxon>
        <taxon>Aquimarina</taxon>
    </lineage>
</organism>
<keyword evidence="1" id="KW-0175">Coiled coil</keyword>